<reference evidence="2 3" key="1">
    <citation type="submission" date="2014-04" db="EMBL/GenBank/DDBJ databases">
        <title>Comparative Genomics of Cryptosporidium Species.</title>
        <authorList>
            <person name="Silva J.C."/>
            <person name="Su Q."/>
            <person name="Chalmers R."/>
            <person name="Chibucos M.C."/>
            <person name="Elwin K."/>
            <person name="Godinez A."/>
            <person name="Guo F."/>
            <person name="Huynh K."/>
            <person name="Orvis J."/>
            <person name="Ott S."/>
            <person name="Sadzewicz L."/>
            <person name="Sengamalay N."/>
            <person name="Shetty A."/>
            <person name="Sun M."/>
            <person name="Tallon L."/>
            <person name="Xiao L."/>
            <person name="Zhang H."/>
            <person name="Fraser C.M."/>
            <person name="Zhu G."/>
            <person name="Kissinger J."/>
            <person name="Widmer G."/>
        </authorList>
    </citation>
    <scope>NUCLEOTIDE SEQUENCE [LARGE SCALE GENOMIC DNA]</scope>
    <source>
        <strain evidence="2 3">UKMEL1</strain>
    </source>
</reference>
<comment type="caution">
    <text evidence="2">The sequence shown here is derived from an EMBL/GenBank/DDBJ whole genome shotgun (WGS) entry which is preliminary data.</text>
</comment>
<keyword evidence="3" id="KW-1185">Reference proteome</keyword>
<dbReference type="Proteomes" id="UP000236928">
    <property type="component" value="Unassembled WGS sequence"/>
</dbReference>
<protein>
    <submittedName>
        <fullName evidence="2">Uncharacterized protein</fullName>
    </submittedName>
</protein>
<name>A0A2P4Z535_9CRYT</name>
<dbReference type="VEuPathDB" id="CryptoDB:CmeUKMEL1_15785"/>
<accession>A0A2P4Z535</accession>
<evidence type="ECO:0000256" key="1">
    <source>
        <dbReference type="SAM" id="Phobius"/>
    </source>
</evidence>
<feature type="transmembrane region" description="Helical" evidence="1">
    <location>
        <begin position="226"/>
        <end position="247"/>
    </location>
</feature>
<dbReference type="AlphaFoldDB" id="A0A2P4Z535"/>
<organism evidence="2 3">
    <name type="scientific">Cryptosporidium meleagridis</name>
    <dbReference type="NCBI Taxonomy" id="93969"/>
    <lineage>
        <taxon>Eukaryota</taxon>
        <taxon>Sar</taxon>
        <taxon>Alveolata</taxon>
        <taxon>Apicomplexa</taxon>
        <taxon>Conoidasida</taxon>
        <taxon>Coccidia</taxon>
        <taxon>Eucoccidiorida</taxon>
        <taxon>Eimeriorina</taxon>
        <taxon>Cryptosporidiidae</taxon>
        <taxon>Cryptosporidium</taxon>
    </lineage>
</organism>
<dbReference type="EMBL" id="JIBK01000049">
    <property type="protein sequence ID" value="POM85116.1"/>
    <property type="molecule type" value="Genomic_DNA"/>
</dbReference>
<gene>
    <name evidence="2" type="ORF">CmeUKMEL1_15785</name>
</gene>
<keyword evidence="1" id="KW-1133">Transmembrane helix</keyword>
<keyword evidence="1" id="KW-0812">Transmembrane</keyword>
<sequence length="257" mass="28594">MKLSCSLIIACIFVCILNILGLAIISPKPEICLLRIRVREKGFLKRAANAAGRLIFGIDTTPKEPPLNTERFPVGMFPDPKELAQELDILENRKIVPDSNRQTGVQYISDIANGQTPNMELLSDSQMAQVSSGVFDRGSKEALEASNKTKIEELRANKEREQALQSQGQIIKDGEKIKIGKQGPVTLDDPDENNKGKTIPPKLALVDDEEEFINKDTNPSIFSHPLVIIFIFILVVCMFAGGSLIFFKKFGKKKRKK</sequence>
<proteinExistence type="predicted"/>
<evidence type="ECO:0000313" key="3">
    <source>
        <dbReference type="Proteomes" id="UP000236928"/>
    </source>
</evidence>
<keyword evidence="1" id="KW-0472">Membrane</keyword>
<dbReference type="OrthoDB" id="341185at2759"/>
<evidence type="ECO:0000313" key="2">
    <source>
        <dbReference type="EMBL" id="POM85116.1"/>
    </source>
</evidence>
<feature type="transmembrane region" description="Helical" evidence="1">
    <location>
        <begin position="7"/>
        <end position="25"/>
    </location>
</feature>